<organism evidence="4 5">
    <name type="scientific">Phialocephala subalpina</name>
    <dbReference type="NCBI Taxonomy" id="576137"/>
    <lineage>
        <taxon>Eukaryota</taxon>
        <taxon>Fungi</taxon>
        <taxon>Dikarya</taxon>
        <taxon>Ascomycota</taxon>
        <taxon>Pezizomycotina</taxon>
        <taxon>Leotiomycetes</taxon>
        <taxon>Helotiales</taxon>
        <taxon>Mollisiaceae</taxon>
        <taxon>Phialocephala</taxon>
        <taxon>Phialocephala fortinii species complex</taxon>
    </lineage>
</organism>
<evidence type="ECO:0008006" key="6">
    <source>
        <dbReference type="Google" id="ProtNLM"/>
    </source>
</evidence>
<evidence type="ECO:0000256" key="1">
    <source>
        <dbReference type="SAM" id="SignalP"/>
    </source>
</evidence>
<dbReference type="InterPro" id="IPR056402">
    <property type="entry name" value="DA_N"/>
</dbReference>
<evidence type="ECO:0000259" key="3">
    <source>
        <dbReference type="Pfam" id="PF25581"/>
    </source>
</evidence>
<dbReference type="STRING" id="576137.A0A1L7WKW3"/>
<name>A0A1L7WKW3_9HELO</name>
<evidence type="ECO:0000313" key="5">
    <source>
        <dbReference type="Proteomes" id="UP000184330"/>
    </source>
</evidence>
<feature type="chain" id="PRO_5013018790" description="Hydroxyneurosporene synthase (CrtC)" evidence="1">
    <location>
        <begin position="18"/>
        <end position="374"/>
    </location>
</feature>
<dbReference type="Pfam" id="PF25581">
    <property type="entry name" value="AsqO_C"/>
    <property type="match status" value="1"/>
</dbReference>
<protein>
    <recommendedName>
        <fullName evidence="6">Hydroxyneurosporene synthase (CrtC)</fullName>
    </recommendedName>
</protein>
<dbReference type="EMBL" id="FJOG01000003">
    <property type="protein sequence ID" value="CZR53415.1"/>
    <property type="molecule type" value="Genomic_DNA"/>
</dbReference>
<sequence>MKLLLPQWLLFATAVLAANLLRAKTKRNEIIPSTPFLGPITADFTSSHLGLDGPKLSAVNSTSFDWWYFDVVSTDRKSSLVVVFYTALPSAFPFLPASTDVTTVGIYIGFPNGTTTSTYLGASEAIVSTDAQGSTGNFVGTGAGWAGAEDDSVYEVLINSPSNGIFGSFNLVATAPAHYPCGPATIRSGQNLEVGPNIGWSNAVPDAVGSVALTVGSTKLAFTGVAYHDKNWSNQPFTDNVGSWYWGHGHIGGYSLVWFDFLAVNGTEYVSAYVSKNNKILASSCTPGSIKVRPTGANADYPPTVYTGNPGGFSILVDLNDGGEMSFNVSTDSIVAGAAGMVYTRWTGVLNGSLNGGKVMTGGAAIFEQFKLST</sequence>
<dbReference type="OrthoDB" id="5344254at2759"/>
<dbReference type="Proteomes" id="UP000184330">
    <property type="component" value="Unassembled WGS sequence"/>
</dbReference>
<dbReference type="Pfam" id="PF24137">
    <property type="entry name" value="DA_N"/>
    <property type="match status" value="1"/>
</dbReference>
<keyword evidence="1" id="KW-0732">Signal</keyword>
<keyword evidence="5" id="KW-1185">Reference proteome</keyword>
<evidence type="ECO:0000259" key="2">
    <source>
        <dbReference type="Pfam" id="PF24137"/>
    </source>
</evidence>
<feature type="domain" description="Diels-Alderase N-terminal" evidence="2">
    <location>
        <begin position="38"/>
        <end position="232"/>
    </location>
</feature>
<proteinExistence type="predicted"/>
<dbReference type="InterPro" id="IPR057722">
    <property type="entry name" value="AsqO/PenF-like_C"/>
</dbReference>
<dbReference type="AlphaFoldDB" id="A0A1L7WKW3"/>
<accession>A0A1L7WKW3</accession>
<gene>
    <name evidence="4" type="ORF">PAC_03293</name>
</gene>
<dbReference type="SUPFAM" id="SSF159245">
    <property type="entry name" value="AttH-like"/>
    <property type="match status" value="1"/>
</dbReference>
<feature type="signal peptide" evidence="1">
    <location>
        <begin position="1"/>
        <end position="17"/>
    </location>
</feature>
<evidence type="ECO:0000313" key="4">
    <source>
        <dbReference type="EMBL" id="CZR53415.1"/>
    </source>
</evidence>
<feature type="domain" description="AsqO/PenF-like C-terminal" evidence="3">
    <location>
        <begin position="239"/>
        <end position="371"/>
    </location>
</feature>
<reference evidence="4 5" key="1">
    <citation type="submission" date="2016-03" db="EMBL/GenBank/DDBJ databases">
        <authorList>
            <person name="Ploux O."/>
        </authorList>
    </citation>
    <scope>NUCLEOTIDE SEQUENCE [LARGE SCALE GENOMIC DNA]</scope>
    <source>
        <strain evidence="4 5">UAMH 11012</strain>
    </source>
</reference>